<name>A0AAN7ZDH7_9COLE</name>
<dbReference type="EMBL" id="JAVRBK010000006">
    <property type="protein sequence ID" value="KAK5642080.1"/>
    <property type="molecule type" value="Genomic_DNA"/>
</dbReference>
<dbReference type="Proteomes" id="UP001329430">
    <property type="component" value="Chromosome 6"/>
</dbReference>
<dbReference type="AlphaFoldDB" id="A0AAN7ZDH7"/>
<sequence>MVIMKCFNNWSSDTNNIYYRRSFEVRRVTRLIMEALEVGFFCCNYHTNDYPLAKIFDIVNYIMPTAYIVNTGYWIYYASKNQTPLCVCSRFGFYCNHKSNSTHWVNLTGSPEIRLTPFSTNVIGKYIPLVIIGVLLSKGVNPTLLCLRACCKQNKMHKIVFKFYCSLNKINLVCIFLIFCTFSMVYTKKEKSHRSTLSPRASDHPLSYYFGTHYKTIMGHYCINIFPNIEIISISNI</sequence>
<protein>
    <submittedName>
        <fullName evidence="2">Uncharacterized protein</fullName>
    </submittedName>
</protein>
<evidence type="ECO:0000313" key="2">
    <source>
        <dbReference type="EMBL" id="KAK5642080.1"/>
    </source>
</evidence>
<organism evidence="2 3">
    <name type="scientific">Pyrocoelia pectoralis</name>
    <dbReference type="NCBI Taxonomy" id="417401"/>
    <lineage>
        <taxon>Eukaryota</taxon>
        <taxon>Metazoa</taxon>
        <taxon>Ecdysozoa</taxon>
        <taxon>Arthropoda</taxon>
        <taxon>Hexapoda</taxon>
        <taxon>Insecta</taxon>
        <taxon>Pterygota</taxon>
        <taxon>Neoptera</taxon>
        <taxon>Endopterygota</taxon>
        <taxon>Coleoptera</taxon>
        <taxon>Polyphaga</taxon>
        <taxon>Elateriformia</taxon>
        <taxon>Elateroidea</taxon>
        <taxon>Lampyridae</taxon>
        <taxon>Lampyrinae</taxon>
        <taxon>Pyrocoelia</taxon>
    </lineage>
</organism>
<feature type="transmembrane region" description="Helical" evidence="1">
    <location>
        <begin position="170"/>
        <end position="187"/>
    </location>
</feature>
<comment type="caution">
    <text evidence="2">The sequence shown here is derived from an EMBL/GenBank/DDBJ whole genome shotgun (WGS) entry which is preliminary data.</text>
</comment>
<accession>A0AAN7ZDH7</accession>
<reference evidence="2 3" key="1">
    <citation type="journal article" date="2024" name="Insects">
        <title>An Improved Chromosome-Level Genome Assembly of the Firefly Pyrocoelia pectoralis.</title>
        <authorList>
            <person name="Fu X."/>
            <person name="Meyer-Rochow V.B."/>
            <person name="Ballantyne L."/>
            <person name="Zhu X."/>
        </authorList>
    </citation>
    <scope>NUCLEOTIDE SEQUENCE [LARGE SCALE GENOMIC DNA]</scope>
    <source>
        <strain evidence="2">XCY_ONT2</strain>
    </source>
</reference>
<proteinExistence type="predicted"/>
<evidence type="ECO:0000313" key="3">
    <source>
        <dbReference type="Proteomes" id="UP001329430"/>
    </source>
</evidence>
<evidence type="ECO:0000256" key="1">
    <source>
        <dbReference type="SAM" id="Phobius"/>
    </source>
</evidence>
<keyword evidence="1" id="KW-1133">Transmembrane helix</keyword>
<keyword evidence="1" id="KW-0812">Transmembrane</keyword>
<keyword evidence="3" id="KW-1185">Reference proteome</keyword>
<keyword evidence="1" id="KW-0472">Membrane</keyword>
<gene>
    <name evidence="2" type="ORF">RI129_008247</name>
</gene>